<sequence>MRLLTAIVLSALAGGLAYGVTVWLAPDSKSALLAVFIVAAITALGVLAPHTLLKATSKDEDKPTSAPDTYFDTSFSIHKDEGWND</sequence>
<dbReference type="AlphaFoldDB" id="A0A193LC77"/>
<evidence type="ECO:0000256" key="1">
    <source>
        <dbReference type="SAM" id="Phobius"/>
    </source>
</evidence>
<accession>A0A193LC77</accession>
<feature type="transmembrane region" description="Helical" evidence="1">
    <location>
        <begin position="29"/>
        <end position="48"/>
    </location>
</feature>
<keyword evidence="1" id="KW-1133">Transmembrane helix</keyword>
<evidence type="ECO:0000313" key="2">
    <source>
        <dbReference type="EMBL" id="ANO50036.1"/>
    </source>
</evidence>
<gene>
    <name evidence="2" type="ORF">BA177_01290</name>
</gene>
<proteinExistence type="predicted"/>
<dbReference type="Proteomes" id="UP000092695">
    <property type="component" value="Chromosome"/>
</dbReference>
<organism evidence="2 3">
    <name type="scientific">Woeseia oceani</name>
    <dbReference type="NCBI Taxonomy" id="1548547"/>
    <lineage>
        <taxon>Bacteria</taxon>
        <taxon>Pseudomonadati</taxon>
        <taxon>Pseudomonadota</taxon>
        <taxon>Gammaproteobacteria</taxon>
        <taxon>Woeseiales</taxon>
        <taxon>Woeseiaceae</taxon>
        <taxon>Woeseia</taxon>
    </lineage>
</organism>
<keyword evidence="1" id="KW-0812">Transmembrane</keyword>
<name>A0A193LC77_9GAMM</name>
<dbReference type="EMBL" id="CP016268">
    <property type="protein sequence ID" value="ANO50036.1"/>
    <property type="molecule type" value="Genomic_DNA"/>
</dbReference>
<evidence type="ECO:0000313" key="3">
    <source>
        <dbReference type="Proteomes" id="UP000092695"/>
    </source>
</evidence>
<reference evidence="2 3" key="1">
    <citation type="submission" date="2016-06" db="EMBL/GenBank/DDBJ databases">
        <title>Complete genome sequence of a deep-branching marine Gamma Proteobacterium Woeseia oceani type strain XK5.</title>
        <authorList>
            <person name="Mu D."/>
            <person name="Du Z."/>
        </authorList>
    </citation>
    <scope>NUCLEOTIDE SEQUENCE [LARGE SCALE GENOMIC DNA]</scope>
    <source>
        <strain evidence="2 3">XK5</strain>
    </source>
</reference>
<protein>
    <submittedName>
        <fullName evidence="2">Uncharacterized protein</fullName>
    </submittedName>
</protein>
<keyword evidence="1" id="KW-0472">Membrane</keyword>
<keyword evidence="3" id="KW-1185">Reference proteome</keyword>
<dbReference type="KEGG" id="woc:BA177_01290"/>